<name>A0ABR3ZS88_9PEZI</name>
<organism evidence="2 3">
    <name type="scientific">Sporothrix stenoceras</name>
    <dbReference type="NCBI Taxonomy" id="5173"/>
    <lineage>
        <taxon>Eukaryota</taxon>
        <taxon>Fungi</taxon>
        <taxon>Dikarya</taxon>
        <taxon>Ascomycota</taxon>
        <taxon>Pezizomycotina</taxon>
        <taxon>Sordariomycetes</taxon>
        <taxon>Sordariomycetidae</taxon>
        <taxon>Ophiostomatales</taxon>
        <taxon>Ophiostomataceae</taxon>
        <taxon>Sporothrix</taxon>
    </lineage>
</organism>
<comment type="caution">
    <text evidence="2">The sequence shown here is derived from an EMBL/GenBank/DDBJ whole genome shotgun (WGS) entry which is preliminary data.</text>
</comment>
<evidence type="ECO:0000313" key="3">
    <source>
        <dbReference type="Proteomes" id="UP001583186"/>
    </source>
</evidence>
<accession>A0ABR3ZS88</accession>
<protein>
    <submittedName>
        <fullName evidence="2">Uncharacterized protein</fullName>
    </submittedName>
</protein>
<gene>
    <name evidence="2" type="ORF">Sste5346_000590</name>
</gene>
<proteinExistence type="predicted"/>
<feature type="compositionally biased region" description="Acidic residues" evidence="1">
    <location>
        <begin position="149"/>
        <end position="166"/>
    </location>
</feature>
<sequence length="275" mass="29766">MASPCVACNEPLVFPNEDGVEVPDDLQLTCGCHFHWQVPFPALSPKNLRVVAPAVASTLKCPSCGQNVASSSQVGAGSSSSAAAASETHQILTRYINESGLQEGYDIYSDIAEEAYYSTYPQFLRARPFLAMCSEGHVEGIIELCQEADTEEEDGDDDDEMEDDDGPSVPAVRSAALLRYQDPLNQMATGLHVAIANDQINVAYLLLYLSSHLPMDQFPPDLLQFAAQIGRPEQAILENADIRSLQTAQGETAEVLALRKGGLWAEMAQRGLFSV</sequence>
<evidence type="ECO:0000313" key="2">
    <source>
        <dbReference type="EMBL" id="KAL1903305.1"/>
    </source>
</evidence>
<keyword evidence="3" id="KW-1185">Reference proteome</keyword>
<feature type="region of interest" description="Disordered" evidence="1">
    <location>
        <begin position="149"/>
        <end position="168"/>
    </location>
</feature>
<reference evidence="2 3" key="1">
    <citation type="journal article" date="2024" name="IMA Fungus">
        <title>IMA Genome - F19 : A genome assembly and annotation guide to empower mycologists, including annotated draft genome sequences of Ceratocystis pirilliformis, Diaporthe australafricana, Fusarium ophioides, Paecilomyces lecythidis, and Sporothrix stenoceras.</title>
        <authorList>
            <person name="Aylward J."/>
            <person name="Wilson A.M."/>
            <person name="Visagie C.M."/>
            <person name="Spraker J."/>
            <person name="Barnes I."/>
            <person name="Buitendag C."/>
            <person name="Ceriani C."/>
            <person name="Del Mar Angel L."/>
            <person name="du Plessis D."/>
            <person name="Fuchs T."/>
            <person name="Gasser K."/>
            <person name="Kramer D."/>
            <person name="Li W."/>
            <person name="Munsamy K."/>
            <person name="Piso A."/>
            <person name="Price J.L."/>
            <person name="Sonnekus B."/>
            <person name="Thomas C."/>
            <person name="van der Nest A."/>
            <person name="van Dijk A."/>
            <person name="van Heerden A."/>
            <person name="van Vuuren N."/>
            <person name="Yilmaz N."/>
            <person name="Duong T.A."/>
            <person name="van der Merwe N.A."/>
            <person name="Wingfield M.J."/>
            <person name="Wingfield B.D."/>
        </authorList>
    </citation>
    <scope>NUCLEOTIDE SEQUENCE [LARGE SCALE GENOMIC DNA]</scope>
    <source>
        <strain evidence="2 3">CMW 5346</strain>
    </source>
</reference>
<dbReference type="EMBL" id="JAWCUI010000002">
    <property type="protein sequence ID" value="KAL1903305.1"/>
    <property type="molecule type" value="Genomic_DNA"/>
</dbReference>
<dbReference type="Proteomes" id="UP001583186">
    <property type="component" value="Unassembled WGS sequence"/>
</dbReference>
<evidence type="ECO:0000256" key="1">
    <source>
        <dbReference type="SAM" id="MobiDB-lite"/>
    </source>
</evidence>